<dbReference type="PANTHER" id="PTHR46344">
    <property type="entry name" value="OS02G0202900 PROTEIN"/>
    <property type="match status" value="1"/>
</dbReference>
<dbReference type="Pfam" id="PF24681">
    <property type="entry name" value="Kelch_KLHDC2_KLHL20_DRC7"/>
    <property type="match status" value="1"/>
</dbReference>
<dbReference type="Gene3D" id="2.120.10.80">
    <property type="entry name" value="Kelch-type beta propeller"/>
    <property type="match status" value="1"/>
</dbReference>
<reference evidence="7 8" key="1">
    <citation type="submission" date="2024-06" db="EMBL/GenBank/DDBJ databases">
        <title>The Natural Products Discovery Center: Release of the First 8490 Sequenced Strains for Exploring Actinobacteria Biosynthetic Diversity.</title>
        <authorList>
            <person name="Kalkreuter E."/>
            <person name="Kautsar S.A."/>
            <person name="Yang D."/>
            <person name="Bader C.D."/>
            <person name="Teijaro C.N."/>
            <person name="Fluegel L."/>
            <person name="Davis C.M."/>
            <person name="Simpson J.R."/>
            <person name="Lauterbach L."/>
            <person name="Steele A.D."/>
            <person name="Gui C."/>
            <person name="Meng S."/>
            <person name="Li G."/>
            <person name="Viehrig K."/>
            <person name="Ye F."/>
            <person name="Su P."/>
            <person name="Kiefer A.F."/>
            <person name="Nichols A."/>
            <person name="Cepeda A.J."/>
            <person name="Yan W."/>
            <person name="Fan B."/>
            <person name="Jiang Y."/>
            <person name="Adhikari A."/>
            <person name="Zheng C.-J."/>
            <person name="Schuster L."/>
            <person name="Cowan T.M."/>
            <person name="Smanski M.J."/>
            <person name="Chevrette M.G."/>
            <person name="De Carvalho L.P.S."/>
            <person name="Shen B."/>
        </authorList>
    </citation>
    <scope>NUCLEOTIDE SEQUENCE [LARGE SCALE GENOMIC DNA]</scope>
    <source>
        <strain evidence="7 8">NPDC001694</strain>
    </source>
</reference>
<dbReference type="InterPro" id="IPR030400">
    <property type="entry name" value="Sedolisin_dom"/>
</dbReference>
<protein>
    <submittedName>
        <fullName evidence="7">Carboxypeptidase regulatory-like domain-containing protein</fullName>
    </submittedName>
</protein>
<dbReference type="Gene3D" id="2.60.40.1120">
    <property type="entry name" value="Carboxypeptidase-like, regulatory domain"/>
    <property type="match status" value="3"/>
</dbReference>
<proteinExistence type="predicted"/>
<evidence type="ECO:0000313" key="7">
    <source>
        <dbReference type="EMBL" id="MER6272460.1"/>
    </source>
</evidence>
<evidence type="ECO:0000256" key="5">
    <source>
        <dbReference type="ARBA" id="ARBA00022825"/>
    </source>
</evidence>
<dbReference type="SUPFAM" id="SSF52743">
    <property type="entry name" value="Subtilisin-like"/>
    <property type="match status" value="1"/>
</dbReference>
<dbReference type="InterPro" id="IPR015915">
    <property type="entry name" value="Kelch-typ_b-propeller"/>
</dbReference>
<name>A0ABV1TR06_9ACTN</name>
<dbReference type="PANTHER" id="PTHR46344:SF27">
    <property type="entry name" value="KELCH REPEAT SUPERFAMILY PROTEIN"/>
    <property type="match status" value="1"/>
</dbReference>
<comment type="caution">
    <text evidence="7">The sequence shown here is derived from an EMBL/GenBank/DDBJ whole genome shotgun (WGS) entry which is preliminary data.</text>
</comment>
<dbReference type="SUPFAM" id="SSF117281">
    <property type="entry name" value="Kelch motif"/>
    <property type="match status" value="1"/>
</dbReference>
<evidence type="ECO:0000256" key="4">
    <source>
        <dbReference type="ARBA" id="ARBA00022801"/>
    </source>
</evidence>
<organism evidence="7 8">
    <name type="scientific">Streptomyces sp. 900105755</name>
    <dbReference type="NCBI Taxonomy" id="3154389"/>
    <lineage>
        <taxon>Bacteria</taxon>
        <taxon>Bacillati</taxon>
        <taxon>Actinomycetota</taxon>
        <taxon>Actinomycetes</taxon>
        <taxon>Kitasatosporales</taxon>
        <taxon>Streptomycetaceae</taxon>
        <taxon>Streptomyces</taxon>
    </lineage>
</organism>
<dbReference type="Proteomes" id="UP001490365">
    <property type="component" value="Unassembled WGS sequence"/>
</dbReference>
<evidence type="ECO:0000313" key="8">
    <source>
        <dbReference type="Proteomes" id="UP001490365"/>
    </source>
</evidence>
<keyword evidence="4" id="KW-0378">Hydrolase</keyword>
<evidence type="ECO:0000259" key="6">
    <source>
        <dbReference type="PROSITE" id="PS51695"/>
    </source>
</evidence>
<dbReference type="EMBL" id="JBEOZM010000022">
    <property type="protein sequence ID" value="MER6272460.1"/>
    <property type="molecule type" value="Genomic_DNA"/>
</dbReference>
<dbReference type="RefSeq" id="WP_351960778.1">
    <property type="nucleotide sequence ID" value="NZ_JBEOZM010000022.1"/>
</dbReference>
<keyword evidence="3" id="KW-0677">Repeat</keyword>
<dbReference type="CDD" id="cd04056">
    <property type="entry name" value="Peptidases_S53"/>
    <property type="match status" value="1"/>
</dbReference>
<sequence>MQIPAHAAPPSVASATSAKKNVALERSCSTPKKGEAACFALRRTDTKAVKGLLAASVSPSGYGAGDLQSAYSLPADGGAGQTIAIVDAYDDPSAEADLAVYREQYGLPACTTANGCFTKVDQRGGIDYPAPDSGWAGEISLDLDMVSAAAPNAHILLVEADQPSFEDLGAAVDQAVALGAKYVSNSYGTNYNSTPGSGETPDETTYDAHYNHPGVAVVASSGDSDYGVAYPAVSPYVTSVGGTSLVRDSGTARGWSESVWNRNGLGPGSGCSLYEPKPAFQTDTGCDKRTVADVSAVADPATGVAVYQTYGGGGWQVYGGTSAASPIIAAVYAAAGTPVAGTYPNSYPYASGTGLNDVTTGDNGTCTPAYLCTAGAGYDGPTGLGTPDGLAAFRSGPHGKLSGTVTDDSTGKPVAGATVTTQGGGTAHTAADGTYSLVLPVGSYDITVEAYGYATGTASGVSLGDGDTLTKNFALTPVPSRTVSGKVTDGSGHGWPLYAKITADGVPGGPVWTDPLTGAFDLKLPQGHDYTLHVTSAYPGYTSPTKKITVADSDQSLNVAVPADPWGATAPTGYSVHDEGTTETFDATDSAPKDWSVVNADGTTGGWAFDDPGSRGNTTGGAGGFAVVDSDHYGNGAHQDTQLLSPVYDFTENSAPEIAFANDYLAIGGQSAGVDVTTDGGATWTSLWSATQTTFGAQKVELPLTDYAGKASVQLRFHFTGSFGWWWKVDNVFVGERHVTPLPGGLLTGTVTDANTATGLVGATVTNKDDDTQSTVTLATPDDPALGDGVYALFSSLGSHGFTAAKPHYTGLDKTVKVAADSAVGADFALGAGQLTLDKTSLTASVGWGEQTTQTLTVKNTGTAAATVKLGEQPGGFSIESAGGAPLKLVKGSYSPLSSKAAATAAGTTAKVTPGAAGDAWQAAPDLPVKLMDNAVATNDGKIYSAFGFNGSADTKDMYVLDPVAGTWTKLAGAADTREDPAHGFIDGKFYAVGGWGADGDPDSKLEIYDPGSDTWTTGAASPKPYAGSGNAVLDGKLYVVGGCGAQSCGSTDVTVYDPAADTWSTVADYPESISWSSCAGISGKLYCAGGLNGNSEDKHSYVYDPATNAWSQVADLPITLWGAAYTSANGLLVTASGVTQNSITNQAFAFDPKAGTWTALPNTDTATYRGGGALGFFKVGGGVALATPAPTVEVLPGYDQGETADVSWLSESEQQFTLQPGKSSKVTVTLDASVAEVTQPGAFTARLSVSSDTPYSVPALPVEMHVAPPKTWGKITGTVLGVTADGGTAPIAGATVQIDTWATSYTLTTDTHGGYALWLDVRNNPLTVIVAKDGFQPTVATVKIKKKSAVTKDFTLKRK</sequence>
<dbReference type="SUPFAM" id="SSF49464">
    <property type="entry name" value="Carboxypeptidase regulatory domain-like"/>
    <property type="match status" value="3"/>
</dbReference>
<feature type="domain" description="Peptidase S53" evidence="6">
    <location>
        <begin position="58"/>
        <end position="399"/>
    </location>
</feature>
<gene>
    <name evidence="7" type="ORF">ABT211_35070</name>
</gene>
<keyword evidence="1" id="KW-0880">Kelch repeat</keyword>
<dbReference type="InterPro" id="IPR006652">
    <property type="entry name" value="Kelch_1"/>
</dbReference>
<dbReference type="InterPro" id="IPR036852">
    <property type="entry name" value="Peptidase_S8/S53_dom_sf"/>
</dbReference>
<dbReference type="PROSITE" id="PS00138">
    <property type="entry name" value="SUBTILASE_SER"/>
    <property type="match status" value="1"/>
</dbReference>
<evidence type="ECO:0000256" key="3">
    <source>
        <dbReference type="ARBA" id="ARBA00022737"/>
    </source>
</evidence>
<keyword evidence="5" id="KW-0720">Serine protease</keyword>
<dbReference type="Gene3D" id="2.60.120.200">
    <property type="match status" value="1"/>
</dbReference>
<dbReference type="PROSITE" id="PS51695">
    <property type="entry name" value="SEDOLISIN"/>
    <property type="match status" value="1"/>
</dbReference>
<keyword evidence="2" id="KW-0645">Protease</keyword>
<evidence type="ECO:0000256" key="2">
    <source>
        <dbReference type="ARBA" id="ARBA00022670"/>
    </source>
</evidence>
<accession>A0ABV1TR06</accession>
<dbReference type="Pfam" id="PF13620">
    <property type="entry name" value="CarboxypepD_reg"/>
    <property type="match status" value="1"/>
</dbReference>
<dbReference type="InterPro" id="IPR023828">
    <property type="entry name" value="Peptidase_S8_Ser-AS"/>
</dbReference>
<evidence type="ECO:0000256" key="1">
    <source>
        <dbReference type="ARBA" id="ARBA00022441"/>
    </source>
</evidence>
<dbReference type="Gene3D" id="3.40.50.200">
    <property type="entry name" value="Peptidase S8/S53 domain"/>
    <property type="match status" value="1"/>
</dbReference>
<dbReference type="SMART" id="SM00612">
    <property type="entry name" value="Kelch"/>
    <property type="match status" value="5"/>
</dbReference>
<keyword evidence="8" id="KW-1185">Reference proteome</keyword>
<dbReference type="InterPro" id="IPR008969">
    <property type="entry name" value="CarboxyPept-like_regulatory"/>
</dbReference>